<dbReference type="EMBL" id="JBIRUI010000015">
    <property type="protein sequence ID" value="MFI1717515.1"/>
    <property type="molecule type" value="Genomic_DNA"/>
</dbReference>
<evidence type="ECO:0000313" key="2">
    <source>
        <dbReference type="EMBL" id="MFI1717515.1"/>
    </source>
</evidence>
<dbReference type="RefSeq" id="WP_398711880.1">
    <property type="nucleotide sequence ID" value="NZ_JBIRUI010000015.1"/>
</dbReference>
<accession>A0ABW7UD21</accession>
<feature type="region of interest" description="Disordered" evidence="1">
    <location>
        <begin position="49"/>
        <end position="73"/>
    </location>
</feature>
<comment type="caution">
    <text evidence="2">The sequence shown here is derived from an EMBL/GenBank/DDBJ whole genome shotgun (WGS) entry which is preliminary data.</text>
</comment>
<name>A0ABW7UD21_9ACTN</name>
<proteinExistence type="predicted"/>
<sequence>MTEQQLPTPEEERCRIANIPARAYDGRCLDGLREEHAAFHIAAADAVLTTRQAPGRPSPPARPLRPRPLFESP</sequence>
<evidence type="ECO:0000313" key="3">
    <source>
        <dbReference type="Proteomes" id="UP001611339"/>
    </source>
</evidence>
<gene>
    <name evidence="2" type="ORF">ACH407_28600</name>
</gene>
<evidence type="ECO:0000256" key="1">
    <source>
        <dbReference type="SAM" id="MobiDB-lite"/>
    </source>
</evidence>
<organism evidence="2 3">
    <name type="scientific">Streptomyces litmocidini</name>
    <dbReference type="NCBI Taxonomy" id="67318"/>
    <lineage>
        <taxon>Bacteria</taxon>
        <taxon>Bacillati</taxon>
        <taxon>Actinomycetota</taxon>
        <taxon>Actinomycetes</taxon>
        <taxon>Kitasatosporales</taxon>
        <taxon>Streptomycetaceae</taxon>
        <taxon>Streptomyces</taxon>
    </lineage>
</organism>
<keyword evidence="3" id="KW-1185">Reference proteome</keyword>
<protein>
    <submittedName>
        <fullName evidence="2">Uncharacterized protein</fullName>
    </submittedName>
</protein>
<reference evidence="2 3" key="1">
    <citation type="submission" date="2024-10" db="EMBL/GenBank/DDBJ databases">
        <title>The Natural Products Discovery Center: Release of the First 8490 Sequenced Strains for Exploring Actinobacteria Biosynthetic Diversity.</title>
        <authorList>
            <person name="Kalkreuter E."/>
            <person name="Kautsar S.A."/>
            <person name="Yang D."/>
            <person name="Bader C.D."/>
            <person name="Teijaro C.N."/>
            <person name="Fluegel L."/>
            <person name="Davis C.M."/>
            <person name="Simpson J.R."/>
            <person name="Lauterbach L."/>
            <person name="Steele A.D."/>
            <person name="Gui C."/>
            <person name="Meng S."/>
            <person name="Li G."/>
            <person name="Viehrig K."/>
            <person name="Ye F."/>
            <person name="Su P."/>
            <person name="Kiefer A.F."/>
            <person name="Nichols A."/>
            <person name="Cepeda A.J."/>
            <person name="Yan W."/>
            <person name="Fan B."/>
            <person name="Jiang Y."/>
            <person name="Adhikari A."/>
            <person name="Zheng C.-J."/>
            <person name="Schuster L."/>
            <person name="Cowan T.M."/>
            <person name="Smanski M.J."/>
            <person name="Chevrette M.G."/>
            <person name="De Carvalho L.P.S."/>
            <person name="Shen B."/>
        </authorList>
    </citation>
    <scope>NUCLEOTIDE SEQUENCE [LARGE SCALE GENOMIC DNA]</scope>
    <source>
        <strain evidence="2 3">NPDC020602</strain>
    </source>
</reference>
<dbReference type="Proteomes" id="UP001611339">
    <property type="component" value="Unassembled WGS sequence"/>
</dbReference>